<name>A0A6P9END3_JUGRE</name>
<keyword evidence="2" id="KW-1133">Transmembrane helix</keyword>
<dbReference type="Pfam" id="PF03140">
    <property type="entry name" value="DUF247"/>
    <property type="match status" value="1"/>
</dbReference>
<dbReference type="InterPro" id="IPR004158">
    <property type="entry name" value="DUF247_pln"/>
</dbReference>
<dbReference type="RefSeq" id="XP_035550131.1">
    <property type="nucleotide sequence ID" value="XM_035694238.1"/>
</dbReference>
<dbReference type="Proteomes" id="UP000235220">
    <property type="component" value="Chromosome 9"/>
</dbReference>
<proteinExistence type="predicted"/>
<dbReference type="KEGG" id="jre:108994358"/>
<reference evidence="4 5" key="1">
    <citation type="submission" date="2025-04" db="UniProtKB">
        <authorList>
            <consortium name="RefSeq"/>
        </authorList>
    </citation>
    <scope>IDENTIFICATION</scope>
    <source>
        <tissue evidence="4 5">Leaves</tissue>
    </source>
</reference>
<keyword evidence="3" id="KW-1185">Reference proteome</keyword>
<dbReference type="GeneID" id="108994358"/>
<feature type="compositionally biased region" description="Polar residues" evidence="1">
    <location>
        <begin position="1"/>
        <end position="20"/>
    </location>
</feature>
<evidence type="ECO:0000256" key="2">
    <source>
        <dbReference type="SAM" id="Phobius"/>
    </source>
</evidence>
<evidence type="ECO:0000313" key="5">
    <source>
        <dbReference type="RefSeq" id="XP_035550131.1"/>
    </source>
</evidence>
<gene>
    <name evidence="4 5" type="primary">LOC108994358</name>
</gene>
<evidence type="ECO:0000313" key="3">
    <source>
        <dbReference type="Proteomes" id="UP000235220"/>
    </source>
</evidence>
<sequence>MAASHSASTSNPPQQHSPSRNPDPPISSDSNRSNQTCAETRDVEELESSIREKLFQTYLPPPSHCSIFRVPNMLRSHNEKAFLPEVVSIGPFHRENEQLQSMEITKLRYLKCLLYRTGTTELKSLVEAIQSIEQDCREYYAEVVDLGSKKFIEMMLIDGCFILEFLYRYKARYFGEISMELKEGEDDPMFKTSWMQRKIVADLLLLENQLPWCVLVCLLKLFNSTTTEYGNSRLVDLVACPFLEYRMFGERNRINSPSGTLPHKHLLDCFRAQLVESCGPIETLLPLPYTWKESLMWKSISSVTELLDFEIGFFAATVRDSCILDVKFEDGKMKIPEIFIEENTESLFRNLIAFEHCDPSMGTQVTSYAAILGCLIKSPADALHLKQRHILHIGWSNELDDQASFLNRLIYDNHTCFPGFHYSDLCLRLNGHQSRRFNVYQATLRRDYFKDPTTFFTLVYGIAFMLFLGILQTIFAILSYYKDQ</sequence>
<evidence type="ECO:0000256" key="1">
    <source>
        <dbReference type="SAM" id="MobiDB-lite"/>
    </source>
</evidence>
<feature type="compositionally biased region" description="Polar residues" evidence="1">
    <location>
        <begin position="27"/>
        <end position="38"/>
    </location>
</feature>
<dbReference type="PANTHER" id="PTHR31170:SF17">
    <property type="match status" value="1"/>
</dbReference>
<feature type="transmembrane region" description="Helical" evidence="2">
    <location>
        <begin position="455"/>
        <end position="481"/>
    </location>
</feature>
<protein>
    <submittedName>
        <fullName evidence="4 5">UPF0481 protein At3g47200-like</fullName>
    </submittedName>
</protein>
<dbReference type="PANTHER" id="PTHR31170">
    <property type="entry name" value="BNAC04G53230D PROTEIN"/>
    <property type="match status" value="1"/>
</dbReference>
<evidence type="ECO:0000313" key="4">
    <source>
        <dbReference type="RefSeq" id="XP_035550130.1"/>
    </source>
</evidence>
<accession>A0A6P9END3</accession>
<dbReference type="OrthoDB" id="591587at2759"/>
<dbReference type="AlphaFoldDB" id="A0A6P9END3"/>
<keyword evidence="2" id="KW-0472">Membrane</keyword>
<organism evidence="3 4">
    <name type="scientific">Juglans regia</name>
    <name type="common">English walnut</name>
    <dbReference type="NCBI Taxonomy" id="51240"/>
    <lineage>
        <taxon>Eukaryota</taxon>
        <taxon>Viridiplantae</taxon>
        <taxon>Streptophyta</taxon>
        <taxon>Embryophyta</taxon>
        <taxon>Tracheophyta</taxon>
        <taxon>Spermatophyta</taxon>
        <taxon>Magnoliopsida</taxon>
        <taxon>eudicotyledons</taxon>
        <taxon>Gunneridae</taxon>
        <taxon>Pentapetalae</taxon>
        <taxon>rosids</taxon>
        <taxon>fabids</taxon>
        <taxon>Fagales</taxon>
        <taxon>Juglandaceae</taxon>
        <taxon>Juglans</taxon>
    </lineage>
</organism>
<dbReference type="RefSeq" id="XP_035550130.1">
    <property type="nucleotide sequence ID" value="XM_035694237.1"/>
</dbReference>
<feature type="region of interest" description="Disordered" evidence="1">
    <location>
        <begin position="1"/>
        <end position="38"/>
    </location>
</feature>
<keyword evidence="2" id="KW-0812">Transmembrane</keyword>